<accession>A0A314XXD7</accession>
<dbReference type="GO" id="GO:0016020">
    <property type="term" value="C:membrane"/>
    <property type="evidence" value="ECO:0007669"/>
    <property type="project" value="TreeGrafter"/>
</dbReference>
<proteinExistence type="predicted"/>
<organism evidence="2 3">
    <name type="scientific">Prunus yedoensis var. nudiflora</name>
    <dbReference type="NCBI Taxonomy" id="2094558"/>
    <lineage>
        <taxon>Eukaryota</taxon>
        <taxon>Viridiplantae</taxon>
        <taxon>Streptophyta</taxon>
        <taxon>Embryophyta</taxon>
        <taxon>Tracheophyta</taxon>
        <taxon>Spermatophyta</taxon>
        <taxon>Magnoliopsida</taxon>
        <taxon>eudicotyledons</taxon>
        <taxon>Gunneridae</taxon>
        <taxon>Pentapetalae</taxon>
        <taxon>rosids</taxon>
        <taxon>fabids</taxon>
        <taxon>Rosales</taxon>
        <taxon>Rosaceae</taxon>
        <taxon>Amygdaloideae</taxon>
        <taxon>Amygdaleae</taxon>
        <taxon>Prunus</taxon>
    </lineage>
</organism>
<dbReference type="PANTHER" id="PTHR48055:SF36">
    <property type="entry name" value="PROTEIN KINASE, PLANT-TYPE, PUTATIVE-RELATED"/>
    <property type="match status" value="1"/>
</dbReference>
<dbReference type="Pfam" id="PF00069">
    <property type="entry name" value="Pkinase"/>
    <property type="match status" value="1"/>
</dbReference>
<reference evidence="2 3" key="1">
    <citation type="submission" date="2018-02" db="EMBL/GenBank/DDBJ databases">
        <title>Draft genome of wild Prunus yedoensis var. nudiflora.</title>
        <authorList>
            <person name="Baek S."/>
            <person name="Kim J.-H."/>
            <person name="Choi K."/>
            <person name="Kim G.-B."/>
            <person name="Cho A."/>
            <person name="Jang H."/>
            <person name="Shin C.-H."/>
            <person name="Yu H.-J."/>
            <person name="Mun J.-H."/>
        </authorList>
    </citation>
    <scope>NUCLEOTIDE SEQUENCE [LARGE SCALE GENOMIC DNA]</scope>
    <source>
        <strain evidence="3">cv. Jeju island</strain>
        <tissue evidence="2">Leaf</tissue>
    </source>
</reference>
<name>A0A314XXD7_PRUYE</name>
<dbReference type="InterPro" id="IPR051564">
    <property type="entry name" value="LRR_receptor-like_kinase"/>
</dbReference>
<dbReference type="InterPro" id="IPR011009">
    <property type="entry name" value="Kinase-like_dom_sf"/>
</dbReference>
<dbReference type="STRING" id="2094558.A0A314XXD7"/>
<protein>
    <recommendedName>
        <fullName evidence="1">Protein kinase domain-containing protein</fullName>
    </recommendedName>
</protein>
<dbReference type="EMBL" id="PJQY01002152">
    <property type="protein sequence ID" value="PQP96023.1"/>
    <property type="molecule type" value="Genomic_DNA"/>
</dbReference>
<evidence type="ECO:0000313" key="2">
    <source>
        <dbReference type="EMBL" id="PQP96023.1"/>
    </source>
</evidence>
<sequence length="72" mass="8159">MTDVASAREYLHHGHNYSQHVVYYDVKPSNILLDDVMVAHVADFEIARLLGEGDSIIQTMTLASHNWVYGSR</sequence>
<keyword evidence="3" id="KW-1185">Reference proteome</keyword>
<dbReference type="InterPro" id="IPR008271">
    <property type="entry name" value="Ser/Thr_kinase_AS"/>
</dbReference>
<dbReference type="OrthoDB" id="1187685at2759"/>
<dbReference type="PANTHER" id="PTHR48055">
    <property type="entry name" value="LEUCINE-RICH REPEAT RECEPTOR PROTEIN KINASE EMS1"/>
    <property type="match status" value="1"/>
</dbReference>
<comment type="caution">
    <text evidence="2">The sequence shown here is derived from an EMBL/GenBank/DDBJ whole genome shotgun (WGS) entry which is preliminary data.</text>
</comment>
<dbReference type="SUPFAM" id="SSF56112">
    <property type="entry name" value="Protein kinase-like (PK-like)"/>
    <property type="match status" value="1"/>
</dbReference>
<dbReference type="PROSITE" id="PS50011">
    <property type="entry name" value="PROTEIN_KINASE_DOM"/>
    <property type="match status" value="1"/>
</dbReference>
<dbReference type="AlphaFoldDB" id="A0A314XXD7"/>
<gene>
    <name evidence="2" type="ORF">Pyn_16854</name>
</gene>
<dbReference type="Proteomes" id="UP000250321">
    <property type="component" value="Unassembled WGS sequence"/>
</dbReference>
<evidence type="ECO:0000259" key="1">
    <source>
        <dbReference type="PROSITE" id="PS50011"/>
    </source>
</evidence>
<dbReference type="InterPro" id="IPR000719">
    <property type="entry name" value="Prot_kinase_dom"/>
</dbReference>
<evidence type="ECO:0000313" key="3">
    <source>
        <dbReference type="Proteomes" id="UP000250321"/>
    </source>
</evidence>
<dbReference type="GO" id="GO:0005524">
    <property type="term" value="F:ATP binding"/>
    <property type="evidence" value="ECO:0007669"/>
    <property type="project" value="InterPro"/>
</dbReference>
<dbReference type="PROSITE" id="PS00108">
    <property type="entry name" value="PROTEIN_KINASE_ST"/>
    <property type="match status" value="1"/>
</dbReference>
<dbReference type="GO" id="GO:0004672">
    <property type="term" value="F:protein kinase activity"/>
    <property type="evidence" value="ECO:0007669"/>
    <property type="project" value="InterPro"/>
</dbReference>
<dbReference type="Gene3D" id="1.10.510.10">
    <property type="entry name" value="Transferase(Phosphotransferase) domain 1"/>
    <property type="match status" value="1"/>
</dbReference>
<feature type="domain" description="Protein kinase" evidence="1">
    <location>
        <begin position="1"/>
        <end position="72"/>
    </location>
</feature>